<dbReference type="PANTHER" id="PTHR11941:SF133">
    <property type="entry name" value="1,2-EPOXYPHENYLACETYL-COA ISOMERASE"/>
    <property type="match status" value="1"/>
</dbReference>
<protein>
    <submittedName>
        <fullName evidence="3">Enoyl-CoA hydratase</fullName>
        <ecNumber evidence="3">4.2.1.17</ecNumber>
    </submittedName>
</protein>
<evidence type="ECO:0000256" key="1">
    <source>
        <dbReference type="ARBA" id="ARBA00005254"/>
    </source>
</evidence>
<dbReference type="EC" id="4.2.1.17" evidence="3"/>
<evidence type="ECO:0000313" key="4">
    <source>
        <dbReference type="Proteomes" id="UP000218934"/>
    </source>
</evidence>
<organism evidence="3 4">
    <name type="scientific">Rhizorhabdus dicambivorans</name>
    <dbReference type="NCBI Taxonomy" id="1850238"/>
    <lineage>
        <taxon>Bacteria</taxon>
        <taxon>Pseudomonadati</taxon>
        <taxon>Pseudomonadota</taxon>
        <taxon>Alphaproteobacteria</taxon>
        <taxon>Sphingomonadales</taxon>
        <taxon>Sphingomonadaceae</taxon>
        <taxon>Rhizorhabdus</taxon>
    </lineage>
</organism>
<dbReference type="InterPro" id="IPR014748">
    <property type="entry name" value="Enoyl-CoA_hydra_C"/>
</dbReference>
<dbReference type="OrthoDB" id="5730382at2"/>
<dbReference type="PANTHER" id="PTHR11941">
    <property type="entry name" value="ENOYL-COA HYDRATASE-RELATED"/>
    <property type="match status" value="1"/>
</dbReference>
<dbReference type="GO" id="GO:0006635">
    <property type="term" value="P:fatty acid beta-oxidation"/>
    <property type="evidence" value="ECO:0007669"/>
    <property type="project" value="TreeGrafter"/>
</dbReference>
<gene>
    <name evidence="3" type="ORF">COO09_20490</name>
</gene>
<keyword evidence="4" id="KW-1185">Reference proteome</keyword>
<accession>A0A2A4FRN7</accession>
<dbReference type="SUPFAM" id="SSF52096">
    <property type="entry name" value="ClpP/crotonase"/>
    <property type="match status" value="1"/>
</dbReference>
<keyword evidence="2 3" id="KW-0456">Lyase</keyword>
<comment type="caution">
    <text evidence="3">The sequence shown here is derived from an EMBL/GenBank/DDBJ whole genome shotgun (WGS) entry which is preliminary data.</text>
</comment>
<dbReference type="AlphaFoldDB" id="A0A2A4FRN7"/>
<dbReference type="KEGG" id="rdi:CMV14_19955"/>
<dbReference type="Gene3D" id="1.10.12.10">
    <property type="entry name" value="Lyase 2-enoyl-coa Hydratase, Chain A, domain 2"/>
    <property type="match status" value="1"/>
</dbReference>
<evidence type="ECO:0000313" key="3">
    <source>
        <dbReference type="EMBL" id="PCE40362.1"/>
    </source>
</evidence>
<dbReference type="InterPro" id="IPR029045">
    <property type="entry name" value="ClpP/crotonase-like_dom_sf"/>
</dbReference>
<name>A0A2A4FRN7_9SPHN</name>
<dbReference type="GO" id="GO:0004300">
    <property type="term" value="F:enoyl-CoA hydratase activity"/>
    <property type="evidence" value="ECO:0007669"/>
    <property type="project" value="UniProtKB-EC"/>
</dbReference>
<dbReference type="Gene3D" id="3.90.226.10">
    <property type="entry name" value="2-enoyl-CoA Hydratase, Chain A, domain 1"/>
    <property type="match status" value="1"/>
</dbReference>
<sequence length="315" mass="33586">MAGGFRRRKLLGQYAGAGGACRPRPALAAYRRRRPGVTAVLYERSGRIVTLTLNRPEMRNALSGDVVEALVAGARKADADSSVSCVVIVGAGESFCSGGNLHELRDLTVGQELTQSQLEAWYREGIQQIPRAFYDLDVVTIAAVHGHAIGAGCDLAAMCDIRVAAPDASFAESFVRVGLVSGDGGAWFLPRVIGHARAKEMMLTAEPVAARKALDWGLVNVLAEEGRLMETAMQVAERIAALPPNALRGTKQLLRRMDEASFGRGLDEATAMQAALHQQPDHLEAVAAVLEKRRGNFTGALGRQSASSGDPSEDQ</sequence>
<reference evidence="3 4" key="1">
    <citation type="submission" date="2017-09" db="EMBL/GenBank/DDBJ databases">
        <title>The Catabolism of 3,6-Dichlorosalicylic acid is Initiated by the Cytochrome P450 Monooxygenase DsmABC in Rhizorhabdus dicambivorans Ndbn-20.</title>
        <authorList>
            <person name="Na L."/>
        </authorList>
    </citation>
    <scope>NUCLEOTIDE SEQUENCE [LARGE SCALE GENOMIC DNA]</scope>
    <source>
        <strain evidence="3 4">Ndbn-20m</strain>
    </source>
</reference>
<dbReference type="Proteomes" id="UP000218934">
    <property type="component" value="Unassembled WGS sequence"/>
</dbReference>
<dbReference type="CDD" id="cd06558">
    <property type="entry name" value="crotonase-like"/>
    <property type="match status" value="1"/>
</dbReference>
<dbReference type="InterPro" id="IPR001753">
    <property type="entry name" value="Enoyl-CoA_hydra/iso"/>
</dbReference>
<comment type="similarity">
    <text evidence="1">Belongs to the enoyl-CoA hydratase/isomerase family.</text>
</comment>
<dbReference type="PROSITE" id="PS51257">
    <property type="entry name" value="PROKAR_LIPOPROTEIN"/>
    <property type="match status" value="1"/>
</dbReference>
<dbReference type="EMBL" id="NWUF01000029">
    <property type="protein sequence ID" value="PCE40362.1"/>
    <property type="molecule type" value="Genomic_DNA"/>
</dbReference>
<dbReference type="Pfam" id="PF00378">
    <property type="entry name" value="ECH_1"/>
    <property type="match status" value="1"/>
</dbReference>
<proteinExistence type="inferred from homology"/>
<evidence type="ECO:0000256" key="2">
    <source>
        <dbReference type="ARBA" id="ARBA00023239"/>
    </source>
</evidence>